<evidence type="ECO:0000256" key="4">
    <source>
        <dbReference type="ARBA" id="ARBA00022692"/>
    </source>
</evidence>
<evidence type="ECO:0000256" key="6">
    <source>
        <dbReference type="ARBA" id="ARBA00023077"/>
    </source>
</evidence>
<evidence type="ECO:0000259" key="14">
    <source>
        <dbReference type="Pfam" id="PF07715"/>
    </source>
</evidence>
<dbReference type="Pfam" id="PF00593">
    <property type="entry name" value="TonB_dep_Rec_b-barrel"/>
    <property type="match status" value="1"/>
</dbReference>
<dbReference type="PANTHER" id="PTHR47234:SF1">
    <property type="entry name" value="TONB-DEPENDENT RECEPTOR"/>
    <property type="match status" value="1"/>
</dbReference>
<dbReference type="PROSITE" id="PS52016">
    <property type="entry name" value="TONB_DEPENDENT_REC_3"/>
    <property type="match status" value="1"/>
</dbReference>
<evidence type="ECO:0000256" key="3">
    <source>
        <dbReference type="ARBA" id="ARBA00022452"/>
    </source>
</evidence>
<dbReference type="InterPro" id="IPR036942">
    <property type="entry name" value="Beta-barrel_TonB_sf"/>
</dbReference>
<evidence type="ECO:0000256" key="2">
    <source>
        <dbReference type="ARBA" id="ARBA00022448"/>
    </source>
</evidence>
<feature type="domain" description="TonB-dependent receptor plug" evidence="14">
    <location>
        <begin position="64"/>
        <end position="182"/>
    </location>
</feature>
<dbReference type="Gene3D" id="2.170.130.10">
    <property type="entry name" value="TonB-dependent receptor, plug domain"/>
    <property type="match status" value="1"/>
</dbReference>
<dbReference type="InterPro" id="IPR010916">
    <property type="entry name" value="TonB_box_CS"/>
</dbReference>
<dbReference type="GO" id="GO:0009279">
    <property type="term" value="C:cell outer membrane"/>
    <property type="evidence" value="ECO:0007669"/>
    <property type="project" value="UniProtKB-SubCell"/>
</dbReference>
<evidence type="ECO:0000313" key="15">
    <source>
        <dbReference type="EMBL" id="QNK03016.1"/>
    </source>
</evidence>
<evidence type="ECO:0000256" key="12">
    <source>
        <dbReference type="SAM" id="SignalP"/>
    </source>
</evidence>
<keyword evidence="15" id="KW-0675">Receptor</keyword>
<evidence type="ECO:0000256" key="8">
    <source>
        <dbReference type="ARBA" id="ARBA00023237"/>
    </source>
</evidence>
<dbReference type="Gene3D" id="2.40.170.20">
    <property type="entry name" value="TonB-dependent receptor, beta-barrel domain"/>
    <property type="match status" value="1"/>
</dbReference>
<keyword evidence="16" id="KW-1185">Reference proteome</keyword>
<feature type="chain" id="PRO_5028993941" evidence="12">
    <location>
        <begin position="24"/>
        <end position="947"/>
    </location>
</feature>
<evidence type="ECO:0000256" key="11">
    <source>
        <dbReference type="RuleBase" id="RU003357"/>
    </source>
</evidence>
<keyword evidence="2 9" id="KW-0813">Transport</keyword>
<dbReference type="EMBL" id="CP060412">
    <property type="protein sequence ID" value="QNK03016.1"/>
    <property type="molecule type" value="Genomic_DNA"/>
</dbReference>
<evidence type="ECO:0000256" key="10">
    <source>
        <dbReference type="PROSITE-ProRule" id="PRU10143"/>
    </source>
</evidence>
<keyword evidence="4 9" id="KW-0812">Transmembrane</keyword>
<dbReference type="InterPro" id="IPR012910">
    <property type="entry name" value="Plug_dom"/>
</dbReference>
<keyword evidence="5 12" id="KW-0732">Signal</keyword>
<keyword evidence="8 9" id="KW-0998">Cell outer membrane</keyword>
<dbReference type="PROSITE" id="PS00430">
    <property type="entry name" value="TONB_DEPENDENT_REC_1"/>
    <property type="match status" value="1"/>
</dbReference>
<gene>
    <name evidence="15" type="ORF">H8F01_07870</name>
</gene>
<evidence type="ECO:0000256" key="5">
    <source>
        <dbReference type="ARBA" id="ARBA00022729"/>
    </source>
</evidence>
<feature type="domain" description="TonB-dependent receptor-like beta-barrel" evidence="13">
    <location>
        <begin position="439"/>
        <end position="904"/>
    </location>
</feature>
<dbReference type="Pfam" id="PF07715">
    <property type="entry name" value="Plug"/>
    <property type="match status" value="1"/>
</dbReference>
<reference evidence="15 16" key="1">
    <citation type="submission" date="2020-08" db="EMBL/GenBank/DDBJ databases">
        <title>Dyella sp. G9 isolated from forest soil.</title>
        <authorList>
            <person name="Fu J."/>
            <person name="Qiu L."/>
        </authorList>
    </citation>
    <scope>NUCLEOTIDE SEQUENCE [LARGE SCALE GENOMIC DNA]</scope>
    <source>
        <strain evidence="15 16">G9</strain>
    </source>
</reference>
<dbReference type="Proteomes" id="UP000515873">
    <property type="component" value="Chromosome"/>
</dbReference>
<evidence type="ECO:0000256" key="7">
    <source>
        <dbReference type="ARBA" id="ARBA00023136"/>
    </source>
</evidence>
<evidence type="ECO:0000259" key="13">
    <source>
        <dbReference type="Pfam" id="PF00593"/>
    </source>
</evidence>
<comment type="subcellular location">
    <subcellularLocation>
        <location evidence="1 9">Cell outer membrane</location>
        <topology evidence="1 9">Multi-pass membrane protein</topology>
    </subcellularLocation>
</comment>
<dbReference type="SUPFAM" id="SSF56935">
    <property type="entry name" value="Porins"/>
    <property type="match status" value="1"/>
</dbReference>
<dbReference type="InterPro" id="IPR000531">
    <property type="entry name" value="Beta-barrel_TonB"/>
</dbReference>
<keyword evidence="7 9" id="KW-0472">Membrane</keyword>
<dbReference type="PANTHER" id="PTHR47234">
    <property type="match status" value="1"/>
</dbReference>
<feature type="short sequence motif" description="TonB box" evidence="10">
    <location>
        <begin position="52"/>
        <end position="58"/>
    </location>
</feature>
<evidence type="ECO:0000256" key="1">
    <source>
        <dbReference type="ARBA" id="ARBA00004571"/>
    </source>
</evidence>
<protein>
    <submittedName>
        <fullName evidence="15">TonB-dependent receptor</fullName>
    </submittedName>
</protein>
<dbReference type="InterPro" id="IPR037066">
    <property type="entry name" value="Plug_dom_sf"/>
</dbReference>
<dbReference type="InterPro" id="IPR039426">
    <property type="entry name" value="TonB-dep_rcpt-like"/>
</dbReference>
<name>A0A7G8Q8A8_9GAMM</name>
<keyword evidence="3 9" id="KW-1134">Transmembrane beta strand</keyword>
<dbReference type="AlphaFoldDB" id="A0A7G8Q8A8"/>
<organism evidence="15 16">
    <name type="scientific">Dyella telluris</name>
    <dbReference type="NCBI Taxonomy" id="2763498"/>
    <lineage>
        <taxon>Bacteria</taxon>
        <taxon>Pseudomonadati</taxon>
        <taxon>Pseudomonadota</taxon>
        <taxon>Gammaproteobacteria</taxon>
        <taxon>Lysobacterales</taxon>
        <taxon>Rhodanobacteraceae</taxon>
        <taxon>Dyella</taxon>
    </lineage>
</organism>
<sequence length="947" mass="103824">MQKKMISAAVLAVLMLNSAQALAASMSGGMQETPATQDGLSNQSKKAKSLDTVTVTGSLIPQSQVETATPVFTITGDQMKAQGFTSVAQALQASSFATGSVQGNSTSASFTQGAETMSIFGLDPGYVKYLIDGRPMGNFPALYNGSGAFNNLTSIPAAMVDHIDILPGGQSSLYGSDAIAGVVNIVLKKKVDAPVVDVRYGWYGDGGGSDRRIYLADSFTAGKFNITTGLQYENVSPIWGTDRDLTKQFYTNGTSPAVASRDFLVNSSTKVRNSYVDPNKLVPGACGSTTGLFGGTEGYQYRKNSGNYCGSFDSPGYRTLKNDKEIANLYTHATFDATDNLQLYGDLLYNYDQEKYATGSSYTWWGTSADFGAFYDPNLKDLVNLQRGFAPEEVGGYNSIMNKTIENSYMLTLGGKGVIGESNWDYDINFTHSDDHLNERKFARWTDSIDGYFEDRVLGPQLGTFKGYPIYAPNYSAFYQPVPVSDFRGFTGYTTTNSKTWDNIIRGQVTNTSAFKVGGGDAGVALALEGGNQGWDYSPDARLMDGGVWGTTAVQGAGHRSRFAGTAELSMPLLKELVMDTSLRYDNYSVSGKHVDHTTYNVGLEYRPIESLLLRGKYGSAFKMPTLPDEYQGMSGYYNTVTDYYNCAQAGYAGANIGNCPNKYYNSQFFGQKSGNTALKPITATVWNYGFVWSPITNMSWSVDYYHFDIRNEVDQQDADVLSQQEYLCRSGAIDINSASCQQALSQIVRLPQTTPEFLGDISTIYTPKVNVARERLNALTSSFQYLWKLGSYGALALNASYSDILRHDRQPYPGDPMIDLLRNPYYSTDFKTKVNASATWSINKWSTTLYANRYGSTPNYLASTLNNYTSEGTGKLAPWFQYNASVTYNAMDSLALSFVVNNLFNTMPPEDDSYPGTSGSPYNGTNYNVYGRSFYVQATYKFGKTH</sequence>
<proteinExistence type="inferred from homology"/>
<evidence type="ECO:0000313" key="16">
    <source>
        <dbReference type="Proteomes" id="UP000515873"/>
    </source>
</evidence>
<accession>A0A7G8Q8A8</accession>
<dbReference type="KEGG" id="dtl:H8F01_07870"/>
<feature type="signal peptide" evidence="12">
    <location>
        <begin position="1"/>
        <end position="23"/>
    </location>
</feature>
<evidence type="ECO:0000256" key="9">
    <source>
        <dbReference type="PROSITE-ProRule" id="PRU01360"/>
    </source>
</evidence>
<keyword evidence="6 10" id="KW-0798">TonB box</keyword>
<comment type="similarity">
    <text evidence="9 11">Belongs to the TonB-dependent receptor family.</text>
</comment>
<dbReference type="RefSeq" id="WP_187058443.1">
    <property type="nucleotide sequence ID" value="NZ_CP060412.1"/>
</dbReference>